<dbReference type="EMBL" id="JABEQF010000006">
    <property type="protein sequence ID" value="MBB2190261.1"/>
    <property type="molecule type" value="Genomic_DNA"/>
</dbReference>
<dbReference type="GO" id="GO:0016301">
    <property type="term" value="F:kinase activity"/>
    <property type="evidence" value="ECO:0007669"/>
    <property type="project" value="UniProtKB-KW"/>
</dbReference>
<comment type="caution">
    <text evidence="2">The sequence shown here is derived from an EMBL/GenBank/DDBJ whole genome shotgun (WGS) entry which is preliminary data.</text>
</comment>
<dbReference type="Gene3D" id="3.30.420.40">
    <property type="match status" value="2"/>
</dbReference>
<evidence type="ECO:0000313" key="3">
    <source>
        <dbReference type="Proteomes" id="UP000555756"/>
    </source>
</evidence>
<dbReference type="InterPro" id="IPR043129">
    <property type="entry name" value="ATPase_NBD"/>
</dbReference>
<dbReference type="InterPro" id="IPR049382">
    <property type="entry name" value="FGGY_C_2"/>
</dbReference>
<keyword evidence="3" id="KW-1185">Reference proteome</keyword>
<keyword evidence="2" id="KW-0808">Transferase</keyword>
<keyword evidence="2" id="KW-0418">Kinase</keyword>
<evidence type="ECO:0000313" key="2">
    <source>
        <dbReference type="EMBL" id="MBB2190261.1"/>
    </source>
</evidence>
<dbReference type="SUPFAM" id="SSF53067">
    <property type="entry name" value="Actin-like ATPase domain"/>
    <property type="match status" value="2"/>
</dbReference>
<reference evidence="2 3" key="1">
    <citation type="submission" date="2020-04" db="EMBL/GenBank/DDBJ databases">
        <title>Description of novel Gluconacetobacter.</title>
        <authorList>
            <person name="Sombolestani A."/>
        </authorList>
    </citation>
    <scope>NUCLEOTIDE SEQUENCE [LARGE SCALE GENOMIC DNA]</scope>
    <source>
        <strain evidence="2 3">LMG 21311</strain>
    </source>
</reference>
<sequence>MTPPEALPVAHPTLAVFDFGKTNAKLLVFGAGGSILAERRTHAAWPVADGLRVLDDAALLHWMLAVLREAVATFDVSGIMITTHGCTFALLGEDDLAVPVIDYEERVPPDIEAAFARIRPPFSETATPAMERGFAFGKHIVWQEMRDPTLAARTRHILTYPQFWVWRLCGALVSEISSLGCHTHLWSPYRDDFSSLVDQRGWRDKMPPFREAGAVVGTMTLDVSGRGTVTLDVHNGVHDSNASLSHYRRVVPGGMTMVSTGTWVIVMNPDCPLDALAPERDMLANVSVRHEPVPTARFMGGREFDLIRGEGPADVTDERIVSLVARGLFALPSFADGGPYPGQTGKFVDEAGRPLVPAPDDRAALAALYIAAMTDLTLELLRSTDAIVFDGGLAKVGAIPRLVAALRPAQAVLVGRNPEGTACGAAGLAYAALGLDPFRNERAARVAPFDPPGWRDYVARWRHLADQRGKSRIEPATLAHNAPDKDHHHAYNARPADVSWIGTPVQPEDPAAYGAARPW</sequence>
<accession>A0A7W4PGR3</accession>
<proteinExistence type="predicted"/>
<dbReference type="Pfam" id="PF21546">
    <property type="entry name" value="FGGY_C_2"/>
    <property type="match status" value="1"/>
</dbReference>
<gene>
    <name evidence="2" type="ORF">HLH34_09830</name>
</gene>
<feature type="domain" description="Carbohydrate kinase FGGY C-terminal" evidence="1">
    <location>
        <begin position="254"/>
        <end position="429"/>
    </location>
</feature>
<dbReference type="AlphaFoldDB" id="A0A7W4PGR3"/>
<organism evidence="2 3">
    <name type="scientific">Gluconacetobacter azotocaptans</name>
    <dbReference type="NCBI Taxonomy" id="142834"/>
    <lineage>
        <taxon>Bacteria</taxon>
        <taxon>Pseudomonadati</taxon>
        <taxon>Pseudomonadota</taxon>
        <taxon>Alphaproteobacteria</taxon>
        <taxon>Acetobacterales</taxon>
        <taxon>Acetobacteraceae</taxon>
        <taxon>Gluconacetobacter</taxon>
    </lineage>
</organism>
<protein>
    <submittedName>
        <fullName evidence="2">Carbohydrate kinase</fullName>
    </submittedName>
</protein>
<dbReference type="Proteomes" id="UP000555756">
    <property type="component" value="Unassembled WGS sequence"/>
</dbReference>
<evidence type="ECO:0000259" key="1">
    <source>
        <dbReference type="Pfam" id="PF21546"/>
    </source>
</evidence>
<name>A0A7W4PGR3_9PROT</name>